<evidence type="ECO:0000313" key="9">
    <source>
        <dbReference type="EMBL" id="MFC5994712.1"/>
    </source>
</evidence>
<dbReference type="Gene3D" id="3.90.550.10">
    <property type="entry name" value="Spore Coat Polysaccharide Biosynthesis Protein SpsA, Chain A"/>
    <property type="match status" value="1"/>
</dbReference>
<keyword evidence="7" id="KW-0501">Molybdenum cofactor biosynthesis</keyword>
<evidence type="ECO:0000313" key="10">
    <source>
        <dbReference type="Proteomes" id="UP001596302"/>
    </source>
</evidence>
<name>A0ABW1J203_9PSEU</name>
<dbReference type="SUPFAM" id="SSF53448">
    <property type="entry name" value="Nucleotide-diphospho-sugar transferases"/>
    <property type="match status" value="1"/>
</dbReference>
<proteinExistence type="predicted"/>
<dbReference type="EMBL" id="JBHSQW010000025">
    <property type="protein sequence ID" value="MFC5994712.1"/>
    <property type="molecule type" value="Genomic_DNA"/>
</dbReference>
<evidence type="ECO:0000256" key="4">
    <source>
        <dbReference type="ARBA" id="ARBA00022741"/>
    </source>
</evidence>
<evidence type="ECO:0000256" key="6">
    <source>
        <dbReference type="ARBA" id="ARBA00023134"/>
    </source>
</evidence>
<keyword evidence="10" id="KW-1185">Reference proteome</keyword>
<evidence type="ECO:0000256" key="3">
    <source>
        <dbReference type="ARBA" id="ARBA00022723"/>
    </source>
</evidence>
<keyword evidence="2" id="KW-0808">Transferase</keyword>
<evidence type="ECO:0000256" key="1">
    <source>
        <dbReference type="ARBA" id="ARBA00022490"/>
    </source>
</evidence>
<organism evidence="9 10">
    <name type="scientific">Pseudonocardia hispaniensis</name>
    <dbReference type="NCBI Taxonomy" id="904933"/>
    <lineage>
        <taxon>Bacteria</taxon>
        <taxon>Bacillati</taxon>
        <taxon>Actinomycetota</taxon>
        <taxon>Actinomycetes</taxon>
        <taxon>Pseudonocardiales</taxon>
        <taxon>Pseudonocardiaceae</taxon>
        <taxon>Pseudonocardia</taxon>
    </lineage>
</organism>
<reference evidence="10" key="1">
    <citation type="journal article" date="2019" name="Int. J. Syst. Evol. Microbiol.">
        <title>The Global Catalogue of Microorganisms (GCM) 10K type strain sequencing project: providing services to taxonomists for standard genome sequencing and annotation.</title>
        <authorList>
            <consortium name="The Broad Institute Genomics Platform"/>
            <consortium name="The Broad Institute Genome Sequencing Center for Infectious Disease"/>
            <person name="Wu L."/>
            <person name="Ma J."/>
        </authorList>
    </citation>
    <scope>NUCLEOTIDE SEQUENCE [LARGE SCALE GENOMIC DNA]</scope>
    <source>
        <strain evidence="10">CCM 8391</strain>
    </source>
</reference>
<keyword evidence="5" id="KW-0460">Magnesium</keyword>
<evidence type="ECO:0000256" key="5">
    <source>
        <dbReference type="ARBA" id="ARBA00022842"/>
    </source>
</evidence>
<dbReference type="Proteomes" id="UP001596302">
    <property type="component" value="Unassembled WGS sequence"/>
</dbReference>
<evidence type="ECO:0000259" key="8">
    <source>
        <dbReference type="Pfam" id="PF12804"/>
    </source>
</evidence>
<evidence type="ECO:0000256" key="7">
    <source>
        <dbReference type="ARBA" id="ARBA00023150"/>
    </source>
</evidence>
<dbReference type="InterPro" id="IPR013482">
    <property type="entry name" value="Molybde_CF_guanTrfase"/>
</dbReference>
<comment type="caution">
    <text evidence="9">The sequence shown here is derived from an EMBL/GenBank/DDBJ whole genome shotgun (WGS) entry which is preliminary data.</text>
</comment>
<dbReference type="InterPro" id="IPR029044">
    <property type="entry name" value="Nucleotide-diphossugar_trans"/>
</dbReference>
<dbReference type="PANTHER" id="PTHR19136">
    <property type="entry name" value="MOLYBDENUM COFACTOR GUANYLYLTRANSFERASE"/>
    <property type="match status" value="1"/>
</dbReference>
<sequence>MDNGTGAAAGVVLAGGRSSRMGEPKAALEWHGSTLLYRTTALLSRTVDGPVLVVRAPGQELPGLPPGVQVVQDPIEGLGPMQGLAAGLAALADRAAIAFVCSTDLPFLHPAFVRRVLSGLVDPEINPPADVVLPVAHGFPQPMAAGYRTALAELADTLVADGRLRPAMLFECCRVRRTGEAELLADPELARLDPDLDSVLNVNAPQDYAAARHRAAPQVTVQRYGALAGDGHHGPRRVRAATLGAAAAAVGLALDRHVVAALNGDQISRDAQLPLVTGDVVAFLSADAGG</sequence>
<dbReference type="CDD" id="cd02503">
    <property type="entry name" value="MobA"/>
    <property type="match status" value="1"/>
</dbReference>
<dbReference type="GO" id="GO:0016779">
    <property type="term" value="F:nucleotidyltransferase activity"/>
    <property type="evidence" value="ECO:0007669"/>
    <property type="project" value="UniProtKB-KW"/>
</dbReference>
<protein>
    <submittedName>
        <fullName evidence="9">Molybdenum cofactor guanylyltransferase</fullName>
    </submittedName>
</protein>
<evidence type="ECO:0000256" key="2">
    <source>
        <dbReference type="ARBA" id="ARBA00022679"/>
    </source>
</evidence>
<dbReference type="PANTHER" id="PTHR19136:SF81">
    <property type="entry name" value="MOLYBDENUM COFACTOR GUANYLYLTRANSFERASE"/>
    <property type="match status" value="1"/>
</dbReference>
<accession>A0ABW1J203</accession>
<keyword evidence="6" id="KW-0342">GTP-binding</keyword>
<dbReference type="Pfam" id="PF12804">
    <property type="entry name" value="NTP_transf_3"/>
    <property type="match status" value="1"/>
</dbReference>
<keyword evidence="9" id="KW-0548">Nucleotidyltransferase</keyword>
<dbReference type="InterPro" id="IPR025877">
    <property type="entry name" value="MobA-like_NTP_Trfase"/>
</dbReference>
<dbReference type="RefSeq" id="WP_379584741.1">
    <property type="nucleotide sequence ID" value="NZ_JBHSQW010000025.1"/>
</dbReference>
<keyword evidence="1" id="KW-0963">Cytoplasm</keyword>
<keyword evidence="3" id="KW-0479">Metal-binding</keyword>
<keyword evidence="4" id="KW-0547">Nucleotide-binding</keyword>
<feature type="domain" description="MobA-like NTP transferase" evidence="8">
    <location>
        <begin position="10"/>
        <end position="166"/>
    </location>
</feature>
<gene>
    <name evidence="9" type="ORF">ACFQE5_10875</name>
</gene>